<keyword evidence="3" id="KW-1185">Reference proteome</keyword>
<dbReference type="eggNOG" id="ENOG502T05A">
    <property type="taxonomic scope" value="Eukaryota"/>
</dbReference>
<protein>
    <recommendedName>
        <fullName evidence="1">BTB domain-containing protein</fullName>
    </recommendedName>
</protein>
<dbReference type="PROSITE" id="PS50097">
    <property type="entry name" value="BTB"/>
    <property type="match status" value="1"/>
</dbReference>
<dbReference type="Proteomes" id="UP000016801">
    <property type="component" value="Unassembled WGS sequence"/>
</dbReference>
<sequence length="284" mass="31632">MQASPYEDSRPFKFMVGKAKKEFFLHSALVASKSEVLGKMMNGPFIEGQQGYVTLPDEGASTIAAFVEFAFTGDYKITIALDTSPQFAQSIEYGFEAKTADAPVLDEGNMHVDFSEVFIAHAKVYIFADCYGVAGLLNLAMQKLHKALSEFRLSVRRMGSIVSLVSYCYERPCPGKLKKMVASYSAAIMDSQVTDVAACCFQKLLEDRGDFAAEMAWFMACRLRSSQDLMSHGRAHIIEPGAADLPTRRHMASCKKGRFHTAWKLNDIDDQAEQDEDVPREAWQ</sequence>
<dbReference type="PANTHER" id="PTHR47843">
    <property type="entry name" value="BTB DOMAIN-CONTAINING PROTEIN-RELATED"/>
    <property type="match status" value="1"/>
</dbReference>
<name>M1W263_CLAP2</name>
<dbReference type="SUPFAM" id="SSF54695">
    <property type="entry name" value="POZ domain"/>
    <property type="match status" value="1"/>
</dbReference>
<comment type="caution">
    <text evidence="2">The sequence shown here is derived from an EMBL/GenBank/DDBJ whole genome shotgun (WGS) entry which is preliminary data.</text>
</comment>
<dbReference type="STRING" id="1111077.M1W263"/>
<evidence type="ECO:0000313" key="2">
    <source>
        <dbReference type="EMBL" id="CCE31556.1"/>
    </source>
</evidence>
<reference evidence="2 3" key="1">
    <citation type="journal article" date="2013" name="PLoS Genet.">
        <title>Plant-symbiotic fungi as chemical engineers: Multi-genome analysis of the Clavicipitaceae reveals dynamics of alkaloid loci.</title>
        <authorList>
            <person name="Schardl C.L."/>
            <person name="Young C.A."/>
            <person name="Hesse U."/>
            <person name="Amyotte S.G."/>
            <person name="Andreeva K."/>
            <person name="Calie P.J."/>
            <person name="Fleetwood D.J."/>
            <person name="Haws D.C."/>
            <person name="Moore N."/>
            <person name="Oeser B."/>
            <person name="Panaccione D.G."/>
            <person name="Schweri K.K."/>
            <person name="Voisey C.R."/>
            <person name="Farman M.L."/>
            <person name="Jaromczyk J.W."/>
            <person name="Roe B.A."/>
            <person name="O'Sullivan D.M."/>
            <person name="Scott B."/>
            <person name="Tudzynski P."/>
            <person name="An Z."/>
            <person name="Arnaoudova E.G."/>
            <person name="Bullock C.T."/>
            <person name="Charlton N.D."/>
            <person name="Chen L."/>
            <person name="Cox M."/>
            <person name="Dinkins R.D."/>
            <person name="Florea S."/>
            <person name="Glenn A.E."/>
            <person name="Gordon A."/>
            <person name="Gueldener U."/>
            <person name="Harris D.R."/>
            <person name="Hollin W."/>
            <person name="Jaromczyk J."/>
            <person name="Johnson R.D."/>
            <person name="Khan A.K."/>
            <person name="Leistner E."/>
            <person name="Leuchtmann A."/>
            <person name="Li C."/>
            <person name="Liu J."/>
            <person name="Liu J."/>
            <person name="Liu M."/>
            <person name="Mace W."/>
            <person name="Machado C."/>
            <person name="Nagabhyru P."/>
            <person name="Pan J."/>
            <person name="Schmid J."/>
            <person name="Sugawara K."/>
            <person name="Steiner U."/>
            <person name="Takach J.E."/>
            <person name="Tanaka E."/>
            <person name="Webb J.S."/>
            <person name="Wilson E.V."/>
            <person name="Wiseman J.L."/>
            <person name="Yoshida R."/>
            <person name="Zeng Z."/>
        </authorList>
    </citation>
    <scope>NUCLEOTIDE SEQUENCE [LARGE SCALE GENOMIC DNA]</scope>
    <source>
        <strain evidence="2 3">20.1</strain>
    </source>
</reference>
<dbReference type="Gene3D" id="3.30.710.10">
    <property type="entry name" value="Potassium Channel Kv1.1, Chain A"/>
    <property type="match status" value="1"/>
</dbReference>
<accession>M1W263</accession>
<gene>
    <name evidence="2" type="ORF">CPUR_05409</name>
</gene>
<dbReference type="AlphaFoldDB" id="M1W263"/>
<dbReference type="VEuPathDB" id="FungiDB:CPUR_05409"/>
<organism evidence="2 3">
    <name type="scientific">Claviceps purpurea (strain 20.1)</name>
    <name type="common">Ergot fungus</name>
    <name type="synonym">Sphacelia segetum</name>
    <dbReference type="NCBI Taxonomy" id="1111077"/>
    <lineage>
        <taxon>Eukaryota</taxon>
        <taxon>Fungi</taxon>
        <taxon>Dikarya</taxon>
        <taxon>Ascomycota</taxon>
        <taxon>Pezizomycotina</taxon>
        <taxon>Sordariomycetes</taxon>
        <taxon>Hypocreomycetidae</taxon>
        <taxon>Hypocreales</taxon>
        <taxon>Clavicipitaceae</taxon>
        <taxon>Claviceps</taxon>
    </lineage>
</organism>
<dbReference type="EMBL" id="CAGA01000032">
    <property type="protein sequence ID" value="CCE31556.1"/>
    <property type="molecule type" value="Genomic_DNA"/>
</dbReference>
<evidence type="ECO:0000259" key="1">
    <source>
        <dbReference type="PROSITE" id="PS50097"/>
    </source>
</evidence>
<dbReference type="OrthoDB" id="9997739at2759"/>
<dbReference type="InterPro" id="IPR011333">
    <property type="entry name" value="SKP1/BTB/POZ_sf"/>
</dbReference>
<dbReference type="InterPro" id="IPR000210">
    <property type="entry name" value="BTB/POZ_dom"/>
</dbReference>
<feature type="domain" description="BTB" evidence="1">
    <location>
        <begin position="10"/>
        <end position="79"/>
    </location>
</feature>
<proteinExistence type="predicted"/>
<dbReference type="HOGENOM" id="CLU_056399_1_0_1"/>
<evidence type="ECO:0000313" key="3">
    <source>
        <dbReference type="Proteomes" id="UP000016801"/>
    </source>
</evidence>
<dbReference type="Pfam" id="PF00651">
    <property type="entry name" value="BTB"/>
    <property type="match status" value="1"/>
</dbReference>